<dbReference type="EMBL" id="OW152836">
    <property type="protein sequence ID" value="CAH2056884.1"/>
    <property type="molecule type" value="Genomic_DNA"/>
</dbReference>
<feature type="non-terminal residue" evidence="1">
    <location>
        <position position="1"/>
    </location>
</feature>
<protein>
    <submittedName>
        <fullName evidence="1">Uncharacterized protein</fullName>
    </submittedName>
</protein>
<name>A0ABN8IGC0_9NEOP</name>
<accession>A0ABN8IGC0</accession>
<keyword evidence="2" id="KW-1185">Reference proteome</keyword>
<sequence length="112" mass="12865">MTKGDRENGLKKHAYAIRRLWVKAERSLSLDVTSVCRFYQCSWHQQRQEARNPFRTWSSPSCTGFISPGTAKKHNRAFLAKGNTRAKVEVARANAHARIAKVMFLWTSDGRK</sequence>
<reference evidence="1" key="1">
    <citation type="submission" date="2022-03" db="EMBL/GenBank/DDBJ databases">
        <authorList>
            <person name="Martin H S."/>
        </authorList>
    </citation>
    <scope>NUCLEOTIDE SEQUENCE</scope>
</reference>
<organism evidence="1 2">
    <name type="scientific">Iphiclides podalirius</name>
    <name type="common">scarce swallowtail</name>
    <dbReference type="NCBI Taxonomy" id="110791"/>
    <lineage>
        <taxon>Eukaryota</taxon>
        <taxon>Metazoa</taxon>
        <taxon>Ecdysozoa</taxon>
        <taxon>Arthropoda</taxon>
        <taxon>Hexapoda</taxon>
        <taxon>Insecta</taxon>
        <taxon>Pterygota</taxon>
        <taxon>Neoptera</taxon>
        <taxon>Endopterygota</taxon>
        <taxon>Lepidoptera</taxon>
        <taxon>Glossata</taxon>
        <taxon>Ditrysia</taxon>
        <taxon>Papilionoidea</taxon>
        <taxon>Papilionidae</taxon>
        <taxon>Papilioninae</taxon>
        <taxon>Iphiclides</taxon>
    </lineage>
</organism>
<evidence type="ECO:0000313" key="1">
    <source>
        <dbReference type="EMBL" id="CAH2056884.1"/>
    </source>
</evidence>
<proteinExistence type="predicted"/>
<evidence type="ECO:0000313" key="2">
    <source>
        <dbReference type="Proteomes" id="UP000837857"/>
    </source>
</evidence>
<dbReference type="Proteomes" id="UP000837857">
    <property type="component" value="Chromosome 24"/>
</dbReference>
<gene>
    <name evidence="1" type="ORF">IPOD504_LOCUS9836</name>
</gene>